<evidence type="ECO:0008006" key="3">
    <source>
        <dbReference type="Google" id="ProtNLM"/>
    </source>
</evidence>
<sequence length="157" mass="18151">MGLFDLFRSKANEEKTPQGSMAELYSDLTMGQKYSIMQLYSFCNVTCFENFKNSKVSYEILMAASNSLGVTIQQANKYFETHGQFENLMMQMSSIDDKSILDILLLDYMKMIALSNEEKRAQRCELITNVYEELGYTEDDIIERIEKATAMARMFNL</sequence>
<accession>A0AB35JC14</accession>
<dbReference type="Proteomes" id="UP001210126">
    <property type="component" value="Unassembled WGS sequence"/>
</dbReference>
<dbReference type="EMBL" id="JAQMPJ010000002">
    <property type="protein sequence ID" value="MDB9004176.1"/>
    <property type="molecule type" value="Genomic_DNA"/>
</dbReference>
<evidence type="ECO:0000313" key="2">
    <source>
        <dbReference type="Proteomes" id="UP001210126"/>
    </source>
</evidence>
<evidence type="ECO:0000313" key="1">
    <source>
        <dbReference type="EMBL" id="MDB9004176.1"/>
    </source>
</evidence>
<dbReference type="RefSeq" id="WP_270228577.1">
    <property type="nucleotide sequence ID" value="NZ_JAQDHO010000001.1"/>
</dbReference>
<reference evidence="1" key="1">
    <citation type="submission" date="2023-01" db="EMBL/GenBank/DDBJ databases">
        <title>Human gut microbiome strain richness.</title>
        <authorList>
            <person name="Chen-Liaw A."/>
        </authorList>
    </citation>
    <scope>NUCLEOTIDE SEQUENCE</scope>
    <source>
        <strain evidence="1">RTP21484st1_E5_RTP21484_190118</strain>
    </source>
</reference>
<protein>
    <recommendedName>
        <fullName evidence="3">Co-chaperone DjlA N-terminal domain-containing protein</fullName>
    </recommendedName>
</protein>
<dbReference type="AlphaFoldDB" id="A0AB35JC14"/>
<gene>
    <name evidence="1" type="ORF">PN599_04045</name>
</gene>
<organism evidence="1 2">
    <name type="scientific">Parabacteroides distasonis</name>
    <dbReference type="NCBI Taxonomy" id="823"/>
    <lineage>
        <taxon>Bacteria</taxon>
        <taxon>Pseudomonadati</taxon>
        <taxon>Bacteroidota</taxon>
        <taxon>Bacteroidia</taxon>
        <taxon>Bacteroidales</taxon>
        <taxon>Tannerellaceae</taxon>
        <taxon>Parabacteroides</taxon>
    </lineage>
</organism>
<name>A0AB35JC14_PARDI</name>
<proteinExistence type="predicted"/>
<comment type="caution">
    <text evidence="1">The sequence shown here is derived from an EMBL/GenBank/DDBJ whole genome shotgun (WGS) entry which is preliminary data.</text>
</comment>